<evidence type="ECO:0000256" key="2">
    <source>
        <dbReference type="ARBA" id="ARBA00010199"/>
    </source>
</evidence>
<evidence type="ECO:0000256" key="1">
    <source>
        <dbReference type="ARBA" id="ARBA00004141"/>
    </source>
</evidence>
<reference evidence="7 8" key="1">
    <citation type="submission" date="2024-03" db="EMBL/GenBank/DDBJ databases">
        <title>Aureococcus anophagefferens CCMP1851 and Kratosvirus quantuckense: Draft genome of a second virus-susceptible host strain in the model system.</title>
        <authorList>
            <person name="Chase E."/>
            <person name="Truchon A.R."/>
            <person name="Schepens W."/>
            <person name="Wilhelm S.W."/>
        </authorList>
    </citation>
    <scope>NUCLEOTIDE SEQUENCE [LARGE SCALE GENOMIC DNA]</scope>
    <source>
        <strain evidence="7 8">CCMP1851</strain>
    </source>
</reference>
<dbReference type="Pfam" id="PF01554">
    <property type="entry name" value="MatE"/>
    <property type="match status" value="1"/>
</dbReference>
<protein>
    <submittedName>
        <fullName evidence="7">Diazepam binding inhibitor, acyl-CoA binding protein</fullName>
    </submittedName>
</protein>
<keyword evidence="5 6" id="KW-0472">Membrane</keyword>
<feature type="transmembrane region" description="Helical" evidence="6">
    <location>
        <begin position="230"/>
        <end position="250"/>
    </location>
</feature>
<keyword evidence="3 6" id="KW-0812">Transmembrane</keyword>
<feature type="transmembrane region" description="Helical" evidence="6">
    <location>
        <begin position="356"/>
        <end position="373"/>
    </location>
</feature>
<evidence type="ECO:0000256" key="3">
    <source>
        <dbReference type="ARBA" id="ARBA00022692"/>
    </source>
</evidence>
<evidence type="ECO:0000256" key="5">
    <source>
        <dbReference type="ARBA" id="ARBA00023136"/>
    </source>
</evidence>
<proteinExistence type="inferred from homology"/>
<organism evidence="7 8">
    <name type="scientific">Aureococcus anophagefferens</name>
    <name type="common">Harmful bloom alga</name>
    <dbReference type="NCBI Taxonomy" id="44056"/>
    <lineage>
        <taxon>Eukaryota</taxon>
        <taxon>Sar</taxon>
        <taxon>Stramenopiles</taxon>
        <taxon>Ochrophyta</taxon>
        <taxon>Pelagophyceae</taxon>
        <taxon>Pelagomonadales</taxon>
        <taxon>Pelagomonadaceae</taxon>
        <taxon>Aureococcus</taxon>
    </lineage>
</organism>
<accession>A0ABR1G2P6</accession>
<gene>
    <name evidence="7" type="primary">ACBP</name>
    <name evidence="7" type="ORF">SO694_00126014</name>
</gene>
<sequence>MMVKKPASLLAVATRSGRGRYYGLPGETMALPGAPPGREPEPGLDGRIVRIAVPSLFALALDPILNVVDTAFVGLGGGGAAPLAAVSASTSFFGFVFACTNCFASAGTPLVAAELKPGGGGEAGALALGSSIVRSALLVGVVLALAAEAVSGPAMDLFAPAYELHGAAVDFSRLRALSAPAVVAAAALNGSLRGLGDASSALKAASLAAVVNVLLDIALIYGLGMNPNGAAIATACAEYAAAAYLGAVFLSRRRALGGDVAAAEAALDPGAGASTFATAAAYTLVRTASLQIFLAATTAYIGTASADPAAELAAHLVLKQFYLVLSFATDALAVAAQQLVASAPDAAAARAVARRLLAWGLVVGVVFAAALYVAPPQLLTSDAAVAAAAEDELRRVVAPLQVLSSLVFVGDGVLQGSRDFTFEAYAVSAAALVAAATLFAPVDGRDALSAAWDAIAVLNGCRFFAFAYRFYARGPLVARAEDGDAEGKV</sequence>
<evidence type="ECO:0000256" key="4">
    <source>
        <dbReference type="ARBA" id="ARBA00022989"/>
    </source>
</evidence>
<comment type="similarity">
    <text evidence="2">Belongs to the multi antimicrobial extrusion (MATE) (TC 2.A.66.1) family.</text>
</comment>
<comment type="caution">
    <text evidence="7">The sequence shown here is derived from an EMBL/GenBank/DDBJ whole genome shotgun (WGS) entry which is preliminary data.</text>
</comment>
<dbReference type="PANTHER" id="PTHR42893:SF46">
    <property type="entry name" value="PROTEIN DETOXIFICATION 44, CHLOROPLASTIC"/>
    <property type="match status" value="1"/>
</dbReference>
<feature type="transmembrane region" description="Helical" evidence="6">
    <location>
        <begin position="92"/>
        <end position="113"/>
    </location>
</feature>
<evidence type="ECO:0000256" key="6">
    <source>
        <dbReference type="SAM" id="Phobius"/>
    </source>
</evidence>
<comment type="subcellular location">
    <subcellularLocation>
        <location evidence="1">Membrane</location>
        <topology evidence="1">Multi-pass membrane protein</topology>
    </subcellularLocation>
</comment>
<dbReference type="EMBL" id="JBBJCI010000131">
    <property type="protein sequence ID" value="KAK7242930.1"/>
    <property type="molecule type" value="Genomic_DNA"/>
</dbReference>
<feature type="transmembrane region" description="Helical" evidence="6">
    <location>
        <begin position="125"/>
        <end position="147"/>
    </location>
</feature>
<dbReference type="InterPro" id="IPR044644">
    <property type="entry name" value="DinF-like"/>
</dbReference>
<dbReference type="Proteomes" id="UP001363151">
    <property type="component" value="Unassembled WGS sequence"/>
</dbReference>
<feature type="transmembrane region" description="Helical" evidence="6">
    <location>
        <begin position="204"/>
        <end position="224"/>
    </location>
</feature>
<evidence type="ECO:0000313" key="8">
    <source>
        <dbReference type="Proteomes" id="UP001363151"/>
    </source>
</evidence>
<keyword evidence="8" id="KW-1185">Reference proteome</keyword>
<dbReference type="PANTHER" id="PTHR42893">
    <property type="entry name" value="PROTEIN DETOXIFICATION 44, CHLOROPLASTIC-RELATED"/>
    <property type="match status" value="1"/>
</dbReference>
<feature type="transmembrane region" description="Helical" evidence="6">
    <location>
        <begin position="422"/>
        <end position="442"/>
    </location>
</feature>
<evidence type="ECO:0000313" key="7">
    <source>
        <dbReference type="EMBL" id="KAK7242930.1"/>
    </source>
</evidence>
<name>A0ABR1G2P6_AURAN</name>
<dbReference type="InterPro" id="IPR002528">
    <property type="entry name" value="MATE_fam"/>
</dbReference>
<keyword evidence="4 6" id="KW-1133">Transmembrane helix</keyword>